<feature type="chain" id="PRO_5046718042" description="Secreted protein" evidence="1">
    <location>
        <begin position="27"/>
        <end position="140"/>
    </location>
</feature>
<organism evidence="2 3">
    <name type="scientific">Lentzea indica</name>
    <dbReference type="NCBI Taxonomy" id="2604800"/>
    <lineage>
        <taxon>Bacteria</taxon>
        <taxon>Bacillati</taxon>
        <taxon>Actinomycetota</taxon>
        <taxon>Actinomycetes</taxon>
        <taxon>Pseudonocardiales</taxon>
        <taxon>Pseudonocardiaceae</taxon>
        <taxon>Lentzea</taxon>
    </lineage>
</organism>
<dbReference type="RefSeq" id="WP_167969747.1">
    <property type="nucleotide sequence ID" value="NZ_VSRL01000005.1"/>
</dbReference>
<reference evidence="2 3" key="1">
    <citation type="submission" date="2019-08" db="EMBL/GenBank/DDBJ databases">
        <title>Lentzea from Indian Himalayas.</title>
        <authorList>
            <person name="Mandal S."/>
            <person name="Mallick Gupta A."/>
            <person name="Maiti P.K."/>
            <person name="Sarkar J."/>
            <person name="Mandal S."/>
        </authorList>
    </citation>
    <scope>NUCLEOTIDE SEQUENCE [LARGE SCALE GENOMIC DNA]</scope>
    <source>
        <strain evidence="2 3">PSKA42</strain>
    </source>
</reference>
<evidence type="ECO:0000313" key="2">
    <source>
        <dbReference type="EMBL" id="NKE55705.1"/>
    </source>
</evidence>
<keyword evidence="1" id="KW-0732">Signal</keyword>
<protein>
    <recommendedName>
        <fullName evidence="4">Secreted protein</fullName>
    </recommendedName>
</protein>
<dbReference type="Proteomes" id="UP001515943">
    <property type="component" value="Unassembled WGS sequence"/>
</dbReference>
<proteinExistence type="predicted"/>
<keyword evidence="3" id="KW-1185">Reference proteome</keyword>
<sequence>MKKSLAFVAACLMSASALATAPAAQAANEDCVFQLDNPHASHHVRGTTNAAATIRCNNEKNYMGITIELFTHTPVAQRVGFAENGNPSGSAKFFRLNASWGQCRNGMVMSAHAKYAVVDKNEQSTLLEKDSGRVTVSNCP</sequence>
<comment type="caution">
    <text evidence="2">The sequence shown here is derived from an EMBL/GenBank/DDBJ whole genome shotgun (WGS) entry which is preliminary data.</text>
</comment>
<name>A0ABX1F9W8_9PSEU</name>
<evidence type="ECO:0008006" key="4">
    <source>
        <dbReference type="Google" id="ProtNLM"/>
    </source>
</evidence>
<accession>A0ABX1F9W8</accession>
<feature type="signal peptide" evidence="1">
    <location>
        <begin position="1"/>
        <end position="26"/>
    </location>
</feature>
<evidence type="ECO:0000313" key="3">
    <source>
        <dbReference type="Proteomes" id="UP001515943"/>
    </source>
</evidence>
<evidence type="ECO:0000256" key="1">
    <source>
        <dbReference type="SAM" id="SignalP"/>
    </source>
</evidence>
<dbReference type="EMBL" id="VSRL01000005">
    <property type="protein sequence ID" value="NKE55705.1"/>
    <property type="molecule type" value="Genomic_DNA"/>
</dbReference>
<gene>
    <name evidence="2" type="ORF">FXN61_02250</name>
</gene>